<accession>A0ACB6QXR6</accession>
<dbReference type="Proteomes" id="UP000799755">
    <property type="component" value="Unassembled WGS sequence"/>
</dbReference>
<organism evidence="1 2">
    <name type="scientific">Lindgomyces ingoldianus</name>
    <dbReference type="NCBI Taxonomy" id="673940"/>
    <lineage>
        <taxon>Eukaryota</taxon>
        <taxon>Fungi</taxon>
        <taxon>Dikarya</taxon>
        <taxon>Ascomycota</taxon>
        <taxon>Pezizomycotina</taxon>
        <taxon>Dothideomycetes</taxon>
        <taxon>Pleosporomycetidae</taxon>
        <taxon>Pleosporales</taxon>
        <taxon>Lindgomycetaceae</taxon>
        <taxon>Lindgomyces</taxon>
    </lineage>
</organism>
<dbReference type="EMBL" id="MU003506">
    <property type="protein sequence ID" value="KAF2470870.1"/>
    <property type="molecule type" value="Genomic_DNA"/>
</dbReference>
<evidence type="ECO:0000313" key="2">
    <source>
        <dbReference type="Proteomes" id="UP000799755"/>
    </source>
</evidence>
<gene>
    <name evidence="1" type="ORF">BDR25DRAFT_303490</name>
</gene>
<sequence length="68" mass="7374">MPLSGFPPHSDPLSCLRRYTVKTGGTLDESCYIVRAISSNSMLLQIAAYCSMLLQIAAYCSMLQAGRA</sequence>
<reference evidence="1" key="1">
    <citation type="journal article" date="2020" name="Stud. Mycol.">
        <title>101 Dothideomycetes genomes: a test case for predicting lifestyles and emergence of pathogens.</title>
        <authorList>
            <person name="Haridas S."/>
            <person name="Albert R."/>
            <person name="Binder M."/>
            <person name="Bloem J."/>
            <person name="Labutti K."/>
            <person name="Salamov A."/>
            <person name="Andreopoulos B."/>
            <person name="Baker S."/>
            <person name="Barry K."/>
            <person name="Bills G."/>
            <person name="Bluhm B."/>
            <person name="Cannon C."/>
            <person name="Castanera R."/>
            <person name="Culley D."/>
            <person name="Daum C."/>
            <person name="Ezra D."/>
            <person name="Gonzalez J."/>
            <person name="Henrissat B."/>
            <person name="Kuo A."/>
            <person name="Liang C."/>
            <person name="Lipzen A."/>
            <person name="Lutzoni F."/>
            <person name="Magnuson J."/>
            <person name="Mondo S."/>
            <person name="Nolan M."/>
            <person name="Ohm R."/>
            <person name="Pangilinan J."/>
            <person name="Park H.-J."/>
            <person name="Ramirez L."/>
            <person name="Alfaro M."/>
            <person name="Sun H."/>
            <person name="Tritt A."/>
            <person name="Yoshinaga Y."/>
            <person name="Zwiers L.-H."/>
            <person name="Turgeon B."/>
            <person name="Goodwin S."/>
            <person name="Spatafora J."/>
            <person name="Crous P."/>
            <person name="Grigoriev I."/>
        </authorList>
    </citation>
    <scope>NUCLEOTIDE SEQUENCE</scope>
    <source>
        <strain evidence="1">ATCC 200398</strain>
    </source>
</reference>
<evidence type="ECO:0000313" key="1">
    <source>
        <dbReference type="EMBL" id="KAF2470870.1"/>
    </source>
</evidence>
<proteinExistence type="predicted"/>
<name>A0ACB6QXR6_9PLEO</name>
<protein>
    <submittedName>
        <fullName evidence="1">Uncharacterized protein</fullName>
    </submittedName>
</protein>
<keyword evidence="2" id="KW-1185">Reference proteome</keyword>
<comment type="caution">
    <text evidence="1">The sequence shown here is derived from an EMBL/GenBank/DDBJ whole genome shotgun (WGS) entry which is preliminary data.</text>
</comment>